<evidence type="ECO:0000313" key="3">
    <source>
        <dbReference type="Proteomes" id="UP001160550"/>
    </source>
</evidence>
<keyword evidence="3" id="KW-1185">Reference proteome</keyword>
<dbReference type="Pfam" id="PF02777">
    <property type="entry name" value="Sod_Fe_C"/>
    <property type="match status" value="1"/>
</dbReference>
<evidence type="ECO:0000313" key="2">
    <source>
        <dbReference type="EMBL" id="MDH7454159.1"/>
    </source>
</evidence>
<dbReference type="RefSeq" id="WP_280943361.1">
    <property type="nucleotide sequence ID" value="NZ_JARYGX010000023.1"/>
</dbReference>
<dbReference type="InterPro" id="IPR019832">
    <property type="entry name" value="Mn/Fe_SOD_C"/>
</dbReference>
<dbReference type="InterPro" id="IPR036314">
    <property type="entry name" value="SOD_C_sf"/>
</dbReference>
<name>A0ABT6MU47_9GAMM</name>
<dbReference type="SUPFAM" id="SSF46609">
    <property type="entry name" value="Fe,Mn superoxide dismutase (SOD), N-terminal domain"/>
    <property type="match status" value="1"/>
</dbReference>
<dbReference type="Proteomes" id="UP001160550">
    <property type="component" value="Unassembled WGS sequence"/>
</dbReference>
<dbReference type="EMBL" id="JARYGX010000023">
    <property type="protein sequence ID" value="MDH7454159.1"/>
    <property type="molecule type" value="Genomic_DNA"/>
</dbReference>
<feature type="domain" description="Manganese/iron superoxide dismutase C-terminal" evidence="1">
    <location>
        <begin position="95"/>
        <end position="196"/>
    </location>
</feature>
<dbReference type="SUPFAM" id="SSF54719">
    <property type="entry name" value="Fe,Mn superoxide dismutase (SOD), C-terminal domain"/>
    <property type="match status" value="1"/>
</dbReference>
<comment type="caution">
    <text evidence="2">The sequence shown here is derived from an EMBL/GenBank/DDBJ whole genome shotgun (WGS) entry which is preliminary data.</text>
</comment>
<dbReference type="PANTHER" id="PTHR43595">
    <property type="entry name" value="37S RIBOSOMAL PROTEIN S26, MITOCHONDRIAL"/>
    <property type="match status" value="1"/>
</dbReference>
<proteinExistence type="predicted"/>
<sequence>MPIELSPLPCEPGAFAPHLAPETVARHREAQQAGLDALNALLGAGADTDPAEAPPALADLARQARGALAARAAQAWAEEFHWAALRPADGAPREPRGPLADAIAQVFGDHRRLAERFADAATRLPGPGWLWLVRRTDGRLAVLATPRSTTPLTGTDTPLLACCLWPHALPADAADARDQHLAAFWALVDWKVVAARLP</sequence>
<reference evidence="2" key="1">
    <citation type="journal article" date="2007" name="Int. J. Syst. Evol. Microbiol.">
        <title>Luteimonas composti sp. nov., a moderately thermophilic bacterium isolated from food waste.</title>
        <authorList>
            <person name="Young C.C."/>
            <person name="Kampfer P."/>
            <person name="Chen W.M."/>
            <person name="Yen W.S."/>
            <person name="Arun A.B."/>
            <person name="Lai W.A."/>
            <person name="Shen F.T."/>
            <person name="Rekha P.D."/>
            <person name="Lin K.Y."/>
            <person name="Chou J.H."/>
        </authorList>
    </citation>
    <scope>NUCLEOTIDE SEQUENCE</scope>
    <source>
        <strain evidence="2">CC-YY355</strain>
    </source>
</reference>
<organism evidence="2 3">
    <name type="scientific">Luteimonas composti</name>
    <dbReference type="NCBI Taxonomy" id="398257"/>
    <lineage>
        <taxon>Bacteria</taxon>
        <taxon>Pseudomonadati</taxon>
        <taxon>Pseudomonadota</taxon>
        <taxon>Gammaproteobacteria</taxon>
        <taxon>Lysobacterales</taxon>
        <taxon>Lysobacteraceae</taxon>
        <taxon>Luteimonas</taxon>
    </lineage>
</organism>
<protein>
    <submittedName>
        <fullName evidence="2">Fe-Mn family superoxide dismutase</fullName>
    </submittedName>
</protein>
<gene>
    <name evidence="2" type="ORF">QF205_13915</name>
</gene>
<reference evidence="2" key="2">
    <citation type="submission" date="2023-04" db="EMBL/GenBank/DDBJ databases">
        <authorList>
            <person name="Sun J.-Q."/>
        </authorList>
    </citation>
    <scope>NUCLEOTIDE SEQUENCE</scope>
    <source>
        <strain evidence="2">CC-YY355</strain>
    </source>
</reference>
<accession>A0ABT6MU47</accession>
<dbReference type="InterPro" id="IPR036324">
    <property type="entry name" value="Mn/Fe_SOD_N_sf"/>
</dbReference>
<evidence type="ECO:0000259" key="1">
    <source>
        <dbReference type="Pfam" id="PF02777"/>
    </source>
</evidence>
<dbReference type="Gene3D" id="3.55.40.20">
    <property type="entry name" value="Iron/manganese superoxide dismutase, C-terminal domain"/>
    <property type="match status" value="1"/>
</dbReference>
<dbReference type="PANTHER" id="PTHR43595:SF2">
    <property type="entry name" value="SMALL RIBOSOMAL SUBUNIT PROTEIN MS42"/>
    <property type="match status" value="1"/>
</dbReference>